<gene>
    <name evidence="2" type="ORF">KN1_14140</name>
</gene>
<dbReference type="Pfam" id="PF18765">
    <property type="entry name" value="Polbeta"/>
    <property type="match status" value="1"/>
</dbReference>
<evidence type="ECO:0000313" key="3">
    <source>
        <dbReference type="Proteomes" id="UP000825123"/>
    </source>
</evidence>
<accession>A0A8D5U6X8</accession>
<dbReference type="Gene3D" id="3.30.460.10">
    <property type="entry name" value="Beta Polymerase, domain 2"/>
    <property type="match status" value="1"/>
</dbReference>
<keyword evidence="3" id="KW-1185">Reference proteome</keyword>
<dbReference type="EMBL" id="AP024597">
    <property type="protein sequence ID" value="BCU70117.1"/>
    <property type="molecule type" value="Genomic_DNA"/>
</dbReference>
<dbReference type="RefSeq" id="WP_221286517.1">
    <property type="nucleotide sequence ID" value="NZ_AP024597.1"/>
</dbReference>
<dbReference type="InterPro" id="IPR041633">
    <property type="entry name" value="Polbeta"/>
</dbReference>
<dbReference type="InterPro" id="IPR043519">
    <property type="entry name" value="NT_sf"/>
</dbReference>
<proteinExistence type="predicted"/>
<dbReference type="AlphaFoldDB" id="A0A8D5U6X8"/>
<reference evidence="2 3" key="1">
    <citation type="submission" date="2021-04" db="EMBL/GenBank/DDBJ databases">
        <title>Complete genome sequence of Stygiolobus sp. KN-1.</title>
        <authorList>
            <person name="Nakamura K."/>
            <person name="Sakai H."/>
            <person name="Kurosawa N."/>
        </authorList>
    </citation>
    <scope>NUCLEOTIDE SEQUENCE [LARGE SCALE GENOMIC DNA]</scope>
    <source>
        <strain evidence="2 3">KN-1</strain>
    </source>
</reference>
<dbReference type="KEGG" id="csty:KN1_14140"/>
<evidence type="ECO:0000313" key="2">
    <source>
        <dbReference type="EMBL" id="BCU70117.1"/>
    </source>
</evidence>
<dbReference type="GeneID" id="66163132"/>
<name>A0A8D5U6X8_9CREN</name>
<dbReference type="Proteomes" id="UP000825123">
    <property type="component" value="Chromosome"/>
</dbReference>
<dbReference type="SUPFAM" id="SSF81301">
    <property type="entry name" value="Nucleotidyltransferase"/>
    <property type="match status" value="1"/>
</dbReference>
<sequence length="115" mass="12952">MFGLERIKFLEENWREVALLVLDRAMRFANVKGAIVYGSVIKGRASGSSDLDIALIVRGLDVKKYSELLVKVHSVLPEEVSELVDLKFVNEADEEEFLKFVKEYVALTYTSAPQG</sequence>
<feature type="domain" description="Polymerase beta nucleotidyltransferase" evidence="1">
    <location>
        <begin position="27"/>
        <end position="97"/>
    </location>
</feature>
<evidence type="ECO:0000259" key="1">
    <source>
        <dbReference type="Pfam" id="PF18765"/>
    </source>
</evidence>
<organism evidence="2 3">
    <name type="scientific">Stygiolobus caldivivus</name>
    <dbReference type="NCBI Taxonomy" id="2824673"/>
    <lineage>
        <taxon>Archaea</taxon>
        <taxon>Thermoproteota</taxon>
        <taxon>Thermoprotei</taxon>
        <taxon>Sulfolobales</taxon>
        <taxon>Sulfolobaceae</taxon>
        <taxon>Stygiolobus</taxon>
    </lineage>
</organism>
<dbReference type="CDD" id="cd05403">
    <property type="entry name" value="NT_KNTase_like"/>
    <property type="match status" value="1"/>
</dbReference>
<protein>
    <submittedName>
        <fullName evidence="2">Nucleotidyltransferase</fullName>
    </submittedName>
</protein>